<sequence>MSKNPSKLRPRDSTSKVIKTKPPINSSTQASKSLPSPLPSASILPPFPGALSLDDSISLLSYANLHQSSSSSSPIVISARQSPIPSHSSSPAPLQSTSASPPSPAQAPPSASTHPTPPVSQAPVQPYAQAPAPAPARVPAQPPAQAPVQPYAQAPAPAPARVPAQPPAQAPVQPYTQAPAPALQQVPPTPTLPPMAQHQPRTGPVAMPPPTSKHTPRYSTNPDDLIADFLEHYKELATSCGLMDQQKVEMSVHYTHPTHRNLWQLLDGYTTHDWAEFHWSLEKLYSGTSANGRYTKNKLYEFIKDKSQK</sequence>
<organism evidence="1 2">
    <name type="scientific">Russula earlei</name>
    <dbReference type="NCBI Taxonomy" id="71964"/>
    <lineage>
        <taxon>Eukaryota</taxon>
        <taxon>Fungi</taxon>
        <taxon>Dikarya</taxon>
        <taxon>Basidiomycota</taxon>
        <taxon>Agaricomycotina</taxon>
        <taxon>Agaricomycetes</taxon>
        <taxon>Russulales</taxon>
        <taxon>Russulaceae</taxon>
        <taxon>Russula</taxon>
    </lineage>
</organism>
<dbReference type="EMBL" id="JAGFNK010000222">
    <property type="protein sequence ID" value="KAI9457389.1"/>
    <property type="molecule type" value="Genomic_DNA"/>
</dbReference>
<keyword evidence="2" id="KW-1185">Reference proteome</keyword>
<proteinExistence type="predicted"/>
<evidence type="ECO:0000313" key="1">
    <source>
        <dbReference type="EMBL" id="KAI9457389.1"/>
    </source>
</evidence>
<name>A0ACC0U173_9AGAM</name>
<comment type="caution">
    <text evidence="1">The sequence shown here is derived from an EMBL/GenBank/DDBJ whole genome shotgun (WGS) entry which is preliminary data.</text>
</comment>
<dbReference type="Proteomes" id="UP001207468">
    <property type="component" value="Unassembled WGS sequence"/>
</dbReference>
<accession>A0ACC0U173</accession>
<reference evidence="1" key="1">
    <citation type="submission" date="2021-03" db="EMBL/GenBank/DDBJ databases">
        <title>Evolutionary priming and transition to the ectomycorrhizal habit in an iconic lineage of mushroom-forming fungi: is preadaptation a requirement?</title>
        <authorList>
            <consortium name="DOE Joint Genome Institute"/>
            <person name="Looney B.P."/>
            <person name="Miyauchi S."/>
            <person name="Morin E."/>
            <person name="Drula E."/>
            <person name="Courty P.E."/>
            <person name="Chicoki N."/>
            <person name="Fauchery L."/>
            <person name="Kohler A."/>
            <person name="Kuo A."/>
            <person name="LaButti K."/>
            <person name="Pangilinan J."/>
            <person name="Lipzen A."/>
            <person name="Riley R."/>
            <person name="Andreopoulos W."/>
            <person name="He G."/>
            <person name="Johnson J."/>
            <person name="Barry K.W."/>
            <person name="Grigoriev I.V."/>
            <person name="Nagy L."/>
            <person name="Hibbett D."/>
            <person name="Henrissat B."/>
            <person name="Matheny P.B."/>
            <person name="Labbe J."/>
            <person name="Martin A.F."/>
        </authorList>
    </citation>
    <scope>NUCLEOTIDE SEQUENCE</scope>
    <source>
        <strain evidence="1">BPL698</strain>
    </source>
</reference>
<evidence type="ECO:0000313" key="2">
    <source>
        <dbReference type="Proteomes" id="UP001207468"/>
    </source>
</evidence>
<protein>
    <submittedName>
        <fullName evidence="1">Uncharacterized protein</fullName>
    </submittedName>
</protein>
<gene>
    <name evidence="1" type="ORF">F5148DRAFT_1287690</name>
</gene>